<feature type="domain" description="Cyanophage baseplate Pam3 plug gp18" evidence="1">
    <location>
        <begin position="6"/>
        <end position="110"/>
    </location>
</feature>
<name>A0A1I7IEF2_9BACL</name>
<evidence type="ECO:0000259" key="1">
    <source>
        <dbReference type="Pfam" id="PF22479"/>
    </source>
</evidence>
<proteinExistence type="predicted"/>
<accession>A0A1I7IEF2</accession>
<sequence>MASVVIPLTPGTNQSLSCTLPVDSRNITLMFQFTYNSIGGYWFMTVKDKTGTVLLDGVPLVTGQYPAANLLRQYQYLGIGSAYVVPASSALTGDPDFNSLGSDYVLVWSDTAA</sequence>
<dbReference type="InterPro" id="IPR054252">
    <property type="entry name" value="Pam3_gp18"/>
</dbReference>
<dbReference type="Pfam" id="PF22479">
    <property type="entry name" value="Pam3_gp18"/>
    <property type="match status" value="1"/>
</dbReference>
<organism evidence="2 3">
    <name type="scientific">Alicyclobacillus macrosporangiidus</name>
    <dbReference type="NCBI Taxonomy" id="392015"/>
    <lineage>
        <taxon>Bacteria</taxon>
        <taxon>Bacillati</taxon>
        <taxon>Bacillota</taxon>
        <taxon>Bacilli</taxon>
        <taxon>Bacillales</taxon>
        <taxon>Alicyclobacillaceae</taxon>
        <taxon>Alicyclobacillus</taxon>
    </lineage>
</organism>
<evidence type="ECO:0000313" key="2">
    <source>
        <dbReference type="EMBL" id="SFU71230.1"/>
    </source>
</evidence>
<dbReference type="AlphaFoldDB" id="A0A1I7IEF2"/>
<keyword evidence="3" id="KW-1185">Reference proteome</keyword>
<dbReference type="Proteomes" id="UP000183508">
    <property type="component" value="Unassembled WGS sequence"/>
</dbReference>
<dbReference type="EMBL" id="FPBV01000006">
    <property type="protein sequence ID" value="SFU71230.1"/>
    <property type="molecule type" value="Genomic_DNA"/>
</dbReference>
<dbReference type="OrthoDB" id="1908663at2"/>
<gene>
    <name evidence="2" type="ORF">SAMN05421543_106167</name>
</gene>
<dbReference type="STRING" id="392015.SAMN05421543_106167"/>
<dbReference type="RefSeq" id="WP_074951092.1">
    <property type="nucleotide sequence ID" value="NZ_FPBV01000006.1"/>
</dbReference>
<reference evidence="3" key="1">
    <citation type="submission" date="2016-10" db="EMBL/GenBank/DDBJ databases">
        <authorList>
            <person name="Varghese N."/>
        </authorList>
    </citation>
    <scope>NUCLEOTIDE SEQUENCE [LARGE SCALE GENOMIC DNA]</scope>
    <source>
        <strain evidence="3">DSM 17980</strain>
    </source>
</reference>
<protein>
    <recommendedName>
        <fullName evidence="1">Cyanophage baseplate Pam3 plug gp18 domain-containing protein</fullName>
    </recommendedName>
</protein>
<evidence type="ECO:0000313" key="3">
    <source>
        <dbReference type="Proteomes" id="UP000183508"/>
    </source>
</evidence>